<reference evidence="2 3" key="1">
    <citation type="submission" date="2016-10" db="EMBL/GenBank/DDBJ databases">
        <authorList>
            <person name="Varghese N."/>
            <person name="Submissions S."/>
        </authorList>
    </citation>
    <scope>NUCLEOTIDE SEQUENCE [LARGE SCALE GENOMIC DNA]</scope>
    <source>
        <strain evidence="2 3">DSM 16525</strain>
    </source>
</reference>
<sequence length="310" mass="33010">MWPRWTWALLLGMGLSGCSSPKPLPPDSGVEDAGSQPPATGLPGCTQYGVPLRTGEVPSELPELSGLAASRRFPGVFWAHNDSGNDFELFAIDETGRVRARLKLTGAQPKDLEDVAVGPCSPGETRTCVFLADTGDNFELRDQVRLYRLPEPDALGDATVSVEVLAFTYPDGAHDVEALVADARSGRLMVLTKTRRSLGDVFALDGLKPGATIQATKLGTLEAPGGVDRASTGASLQASGQRMLIRTYSRVWELRQPGAEDLESLLKGSLVEVPGGPQAQAEAVSYLSDGEGYLLGTEFTGQPLWRVGCR</sequence>
<proteinExistence type="predicted"/>
<gene>
    <name evidence="2" type="ORF">SAMN05443572_105260</name>
</gene>
<evidence type="ECO:0000313" key="3">
    <source>
        <dbReference type="Proteomes" id="UP000183760"/>
    </source>
</evidence>
<dbReference type="PROSITE" id="PS51257">
    <property type="entry name" value="PROKAR_LIPOPROTEIN"/>
    <property type="match status" value="1"/>
</dbReference>
<organism evidence="2 3">
    <name type="scientific">Myxococcus fulvus</name>
    <dbReference type="NCBI Taxonomy" id="33"/>
    <lineage>
        <taxon>Bacteria</taxon>
        <taxon>Pseudomonadati</taxon>
        <taxon>Myxococcota</taxon>
        <taxon>Myxococcia</taxon>
        <taxon>Myxococcales</taxon>
        <taxon>Cystobacterineae</taxon>
        <taxon>Myxococcaceae</taxon>
        <taxon>Myxococcus</taxon>
    </lineage>
</organism>
<comment type="caution">
    <text evidence="2">The sequence shown here is derived from an EMBL/GenBank/DDBJ whole genome shotgun (WGS) entry which is preliminary data.</text>
</comment>
<evidence type="ECO:0000256" key="1">
    <source>
        <dbReference type="SAM" id="MobiDB-lite"/>
    </source>
</evidence>
<evidence type="ECO:0008006" key="4">
    <source>
        <dbReference type="Google" id="ProtNLM"/>
    </source>
</evidence>
<feature type="region of interest" description="Disordered" evidence="1">
    <location>
        <begin position="20"/>
        <end position="43"/>
    </location>
</feature>
<dbReference type="Proteomes" id="UP000183760">
    <property type="component" value="Unassembled WGS sequence"/>
</dbReference>
<protein>
    <recommendedName>
        <fullName evidence="4">Lipoprotein</fullName>
    </recommendedName>
</protein>
<accession>A0ABY1CKB4</accession>
<name>A0ABY1CKB4_MYXFU</name>
<evidence type="ECO:0000313" key="2">
    <source>
        <dbReference type="EMBL" id="SEU14206.1"/>
    </source>
</evidence>
<keyword evidence="3" id="KW-1185">Reference proteome</keyword>
<dbReference type="EMBL" id="FOIB01000005">
    <property type="protein sequence ID" value="SEU14206.1"/>
    <property type="molecule type" value="Genomic_DNA"/>
</dbReference>